<evidence type="ECO:0000256" key="1">
    <source>
        <dbReference type="ARBA" id="ARBA00004651"/>
    </source>
</evidence>
<dbReference type="OrthoDB" id="689315at2759"/>
<dbReference type="AlphaFoldDB" id="A0A2Z6MDN5"/>
<dbReference type="PANTHER" id="PTHR33573:SF30">
    <property type="entry name" value="CASP-LIKE PROTEIN 2C1-RELATED"/>
    <property type="match status" value="1"/>
</dbReference>
<dbReference type="GO" id="GO:0005886">
    <property type="term" value="C:plasma membrane"/>
    <property type="evidence" value="ECO:0007669"/>
    <property type="project" value="UniProtKB-SubCell"/>
</dbReference>
<protein>
    <recommendedName>
        <fullName evidence="8">CASP-like protein</fullName>
    </recommendedName>
</protein>
<evidence type="ECO:0000256" key="8">
    <source>
        <dbReference type="RuleBase" id="RU361233"/>
    </source>
</evidence>
<feature type="transmembrane region" description="Helical" evidence="8">
    <location>
        <begin position="146"/>
        <end position="170"/>
    </location>
</feature>
<feature type="domain" description="Casparian strip membrane protein" evidence="9">
    <location>
        <begin position="5"/>
        <end position="157"/>
    </location>
</feature>
<keyword evidence="7 8" id="KW-0472">Membrane</keyword>
<gene>
    <name evidence="10" type="ORF">TSUD_201620</name>
</gene>
<evidence type="ECO:0000256" key="4">
    <source>
        <dbReference type="ARBA" id="ARBA00022475"/>
    </source>
</evidence>
<keyword evidence="4 8" id="KW-1003">Cell membrane</keyword>
<sequence length="184" mass="20832">MELGIAKWEVCLRVIAILFLVSTACLVAFDTQTKVIFLTYSKKATYKDLDALKILVYVTSTAAGYNLLQLCKHTFSALPSISNFKSSYYMYIAWITFLLDQITVYLTFTANSAAFQAAIFALNGSEAFQWMKICNKFTRFCEQIGVAFLCGYIASLLMAVFSTISAYKVLRMYSSKRFMRLKGK</sequence>
<dbReference type="PROSITE" id="PS51257">
    <property type="entry name" value="PROKAR_LIPOPROTEIN"/>
    <property type="match status" value="1"/>
</dbReference>
<dbReference type="Pfam" id="PF04535">
    <property type="entry name" value="CASP_dom"/>
    <property type="match status" value="1"/>
</dbReference>
<evidence type="ECO:0000256" key="5">
    <source>
        <dbReference type="ARBA" id="ARBA00022692"/>
    </source>
</evidence>
<evidence type="ECO:0000313" key="10">
    <source>
        <dbReference type="EMBL" id="GAU21013.1"/>
    </source>
</evidence>
<dbReference type="PANTHER" id="PTHR33573">
    <property type="entry name" value="CASP-LIKE PROTEIN 4A4"/>
    <property type="match status" value="1"/>
</dbReference>
<dbReference type="InterPro" id="IPR006702">
    <property type="entry name" value="CASP_dom"/>
</dbReference>
<keyword evidence="5 8" id="KW-0812">Transmembrane</keyword>
<evidence type="ECO:0000313" key="11">
    <source>
        <dbReference type="Proteomes" id="UP000242715"/>
    </source>
</evidence>
<evidence type="ECO:0000256" key="7">
    <source>
        <dbReference type="ARBA" id="ARBA00023136"/>
    </source>
</evidence>
<comment type="similarity">
    <text evidence="2 8">Belongs to the Casparian strip membrane proteins (CASP) family.</text>
</comment>
<comment type="subunit">
    <text evidence="3 8">Homodimer and heterodimers.</text>
</comment>
<accession>A0A2Z6MDN5</accession>
<feature type="transmembrane region" description="Helical" evidence="8">
    <location>
        <begin position="12"/>
        <end position="29"/>
    </location>
</feature>
<keyword evidence="6 8" id="KW-1133">Transmembrane helix</keyword>
<feature type="transmembrane region" description="Helical" evidence="8">
    <location>
        <begin position="88"/>
        <end position="108"/>
    </location>
</feature>
<keyword evidence="11" id="KW-1185">Reference proteome</keyword>
<comment type="subcellular location">
    <subcellularLocation>
        <location evidence="1 8">Cell membrane</location>
        <topology evidence="1 8">Multi-pass membrane protein</topology>
    </subcellularLocation>
</comment>
<evidence type="ECO:0000256" key="6">
    <source>
        <dbReference type="ARBA" id="ARBA00022989"/>
    </source>
</evidence>
<reference evidence="11" key="1">
    <citation type="journal article" date="2017" name="Front. Plant Sci.">
        <title>Climate Clever Clovers: New Paradigm to Reduce the Environmental Footprint of Ruminants by Breeding Low Methanogenic Forages Utilizing Haplotype Variation.</title>
        <authorList>
            <person name="Kaur P."/>
            <person name="Appels R."/>
            <person name="Bayer P.E."/>
            <person name="Keeble-Gagnere G."/>
            <person name="Wang J."/>
            <person name="Hirakawa H."/>
            <person name="Shirasawa K."/>
            <person name="Vercoe P."/>
            <person name="Stefanova K."/>
            <person name="Durmic Z."/>
            <person name="Nichols P."/>
            <person name="Revell C."/>
            <person name="Isobe S.N."/>
            <person name="Edwards D."/>
            <person name="Erskine W."/>
        </authorList>
    </citation>
    <scope>NUCLEOTIDE SEQUENCE [LARGE SCALE GENOMIC DNA]</scope>
    <source>
        <strain evidence="11">cv. Daliak</strain>
    </source>
</reference>
<dbReference type="Proteomes" id="UP000242715">
    <property type="component" value="Unassembled WGS sequence"/>
</dbReference>
<dbReference type="EMBL" id="DF973223">
    <property type="protein sequence ID" value="GAU21013.1"/>
    <property type="molecule type" value="Genomic_DNA"/>
</dbReference>
<name>A0A2Z6MDN5_TRISU</name>
<dbReference type="InterPro" id="IPR006459">
    <property type="entry name" value="CASP/CASPL"/>
</dbReference>
<proteinExistence type="inferred from homology"/>
<organism evidence="10 11">
    <name type="scientific">Trifolium subterraneum</name>
    <name type="common">Subterranean clover</name>
    <dbReference type="NCBI Taxonomy" id="3900"/>
    <lineage>
        <taxon>Eukaryota</taxon>
        <taxon>Viridiplantae</taxon>
        <taxon>Streptophyta</taxon>
        <taxon>Embryophyta</taxon>
        <taxon>Tracheophyta</taxon>
        <taxon>Spermatophyta</taxon>
        <taxon>Magnoliopsida</taxon>
        <taxon>eudicotyledons</taxon>
        <taxon>Gunneridae</taxon>
        <taxon>Pentapetalae</taxon>
        <taxon>rosids</taxon>
        <taxon>fabids</taxon>
        <taxon>Fabales</taxon>
        <taxon>Fabaceae</taxon>
        <taxon>Papilionoideae</taxon>
        <taxon>50 kb inversion clade</taxon>
        <taxon>NPAAA clade</taxon>
        <taxon>Hologalegina</taxon>
        <taxon>IRL clade</taxon>
        <taxon>Trifolieae</taxon>
        <taxon>Trifolium</taxon>
    </lineage>
</organism>
<evidence type="ECO:0000259" key="9">
    <source>
        <dbReference type="Pfam" id="PF04535"/>
    </source>
</evidence>
<dbReference type="NCBIfam" id="TIGR01569">
    <property type="entry name" value="A_tha_TIGR01569"/>
    <property type="match status" value="1"/>
</dbReference>
<feature type="transmembrane region" description="Helical" evidence="8">
    <location>
        <begin position="49"/>
        <end position="68"/>
    </location>
</feature>
<evidence type="ECO:0000256" key="3">
    <source>
        <dbReference type="ARBA" id="ARBA00011489"/>
    </source>
</evidence>
<evidence type="ECO:0000256" key="2">
    <source>
        <dbReference type="ARBA" id="ARBA00007651"/>
    </source>
</evidence>